<reference evidence="3" key="1">
    <citation type="journal article" date="2020" name="ISME J.">
        <title>Comparative genomics reveals insights into cyanobacterial evolution and habitat adaptation.</title>
        <authorList>
            <person name="Chen M.Y."/>
            <person name="Teng W.K."/>
            <person name="Zhao L."/>
            <person name="Hu C.X."/>
            <person name="Zhou Y.K."/>
            <person name="Han B.P."/>
            <person name="Song L.R."/>
            <person name="Shu W.S."/>
        </authorList>
    </citation>
    <scope>NUCLEOTIDE SEQUENCE [LARGE SCALE GENOMIC DNA]</scope>
    <source>
        <strain evidence="3">FACHB-251</strain>
    </source>
</reference>
<evidence type="ECO:0000259" key="1">
    <source>
        <dbReference type="Pfam" id="PF13847"/>
    </source>
</evidence>
<dbReference type="InterPro" id="IPR025714">
    <property type="entry name" value="Methyltranfer_dom"/>
</dbReference>
<keyword evidence="2" id="KW-0808">Transferase</keyword>
<dbReference type="InterPro" id="IPR053173">
    <property type="entry name" value="SAM-binding_MTase"/>
</dbReference>
<comment type="caution">
    <text evidence="2">The sequence shown here is derived from an EMBL/GenBank/DDBJ whole genome shotgun (WGS) entry which is preliminary data.</text>
</comment>
<evidence type="ECO:0000313" key="3">
    <source>
        <dbReference type="Proteomes" id="UP000662185"/>
    </source>
</evidence>
<dbReference type="PANTHER" id="PTHR45128">
    <property type="entry name" value="METHYLTRANSFERASE TYPE 11"/>
    <property type="match status" value="1"/>
</dbReference>
<organism evidence="2 3">
    <name type="scientific">Anabaena sphaerica FACHB-251</name>
    <dbReference type="NCBI Taxonomy" id="2692883"/>
    <lineage>
        <taxon>Bacteria</taxon>
        <taxon>Bacillati</taxon>
        <taxon>Cyanobacteriota</taxon>
        <taxon>Cyanophyceae</taxon>
        <taxon>Nostocales</taxon>
        <taxon>Nostocaceae</taxon>
        <taxon>Anabaena</taxon>
    </lineage>
</organism>
<proteinExistence type="predicted"/>
<dbReference type="GO" id="GO:0032259">
    <property type="term" value="P:methylation"/>
    <property type="evidence" value="ECO:0007669"/>
    <property type="project" value="UniProtKB-KW"/>
</dbReference>
<dbReference type="RefSeq" id="WP_190562632.1">
    <property type="nucleotide sequence ID" value="NZ_JACJQU010000012.1"/>
</dbReference>
<keyword evidence="2" id="KW-0489">Methyltransferase</keyword>
<dbReference type="PANTHER" id="PTHR45128:SF1">
    <property type="entry name" value="S-ADENOSYLMETHIONINE-DEPENDENT METHYLTRANSFERASE RV2258C"/>
    <property type="match status" value="1"/>
</dbReference>
<sequence>MNNSNSDLWDKIRQQFDSAPYPRMPLDKSPKDNPNLLYIHNLSTAYYLRNKKFVDTKDKIILDAGCGTGYKSLFLAEANPGAKIVGVDISSESIQLAKQRLEYHGFNNAEFHVLSIYDLPELNYKFDYINCDELLYLFPNISIALQAMKSVLNTDGIIRSNLHSAIQRFNIYRAQKVFSMMGLMDENPGELEIEIAIDTMKALKDNVTLKTQTWSSEYEGEDKQERILMNYLFQGDKGYTISDMFTALRAADLEFISMIHWREWDLMRLFKEPDNLPTFLAMSLPEISLEERLQLVDLLHPIHRLLDFWCGHPQQEQTFVPIAEWNDLDWEQAIVHLHPQLNNSNFQADLIDCVTQCKPFHLGKHLLTAPEFQTLCVDSAVAVCLLPLLDAPQAMMYIVERFRQARPVDPVTLQPTALRQAFETVKDLLLTVEDCGYVMVEN</sequence>
<keyword evidence="3" id="KW-1185">Reference proteome</keyword>
<gene>
    <name evidence="2" type="ORF">H6G06_18090</name>
</gene>
<dbReference type="Gene3D" id="3.40.50.150">
    <property type="entry name" value="Vaccinia Virus protein VP39"/>
    <property type="match status" value="1"/>
</dbReference>
<dbReference type="CDD" id="cd02440">
    <property type="entry name" value="AdoMet_MTases"/>
    <property type="match status" value="1"/>
</dbReference>
<name>A0A926WIQ9_9NOST</name>
<dbReference type="SUPFAM" id="SSF53335">
    <property type="entry name" value="S-adenosyl-L-methionine-dependent methyltransferases"/>
    <property type="match status" value="1"/>
</dbReference>
<protein>
    <submittedName>
        <fullName evidence="2">Class I SAM-dependent methyltransferase</fullName>
    </submittedName>
</protein>
<dbReference type="EMBL" id="JACJQU010000012">
    <property type="protein sequence ID" value="MBD2295329.1"/>
    <property type="molecule type" value="Genomic_DNA"/>
</dbReference>
<feature type="domain" description="Methyltransferase" evidence="1">
    <location>
        <begin position="56"/>
        <end position="173"/>
    </location>
</feature>
<dbReference type="GO" id="GO:0008168">
    <property type="term" value="F:methyltransferase activity"/>
    <property type="evidence" value="ECO:0007669"/>
    <property type="project" value="UniProtKB-KW"/>
</dbReference>
<dbReference type="InterPro" id="IPR029063">
    <property type="entry name" value="SAM-dependent_MTases_sf"/>
</dbReference>
<accession>A0A926WIQ9</accession>
<dbReference type="Pfam" id="PF13847">
    <property type="entry name" value="Methyltransf_31"/>
    <property type="match status" value="1"/>
</dbReference>
<dbReference type="AlphaFoldDB" id="A0A926WIQ9"/>
<dbReference type="Proteomes" id="UP000662185">
    <property type="component" value="Unassembled WGS sequence"/>
</dbReference>
<evidence type="ECO:0000313" key="2">
    <source>
        <dbReference type="EMBL" id="MBD2295329.1"/>
    </source>
</evidence>